<reference evidence="1 2" key="2">
    <citation type="submission" date="2020-02" db="EMBL/GenBank/DDBJ databases">
        <title>Genome sequences of Thiorhodococcus mannitoliphagus and Thiorhodococcus minor, purple sulfur photosynthetic bacteria in the gammaproteobacterial family, Chromatiaceae.</title>
        <authorList>
            <person name="Aviles F.A."/>
            <person name="Meyer T.E."/>
            <person name="Kyndt J.A."/>
        </authorList>
    </citation>
    <scope>NUCLEOTIDE SEQUENCE [LARGE SCALE GENOMIC DNA]</scope>
    <source>
        <strain evidence="1 2">DSM 18266</strain>
    </source>
</reference>
<reference evidence="2" key="1">
    <citation type="journal article" date="2020" name="Microbiol. Resour. Announc.">
        <title>Draft Genome Sequences of Thiorhodococcus mannitoliphagus and Thiorhodococcus minor, Purple Sulfur Photosynthetic Bacteria in the Gammaproteobacterial Family Chromatiaceae.</title>
        <authorList>
            <person name="Aviles F.A."/>
            <person name="Meyer T.E."/>
            <person name="Kyndt J.A."/>
        </authorList>
    </citation>
    <scope>NUCLEOTIDE SEQUENCE [LARGE SCALE GENOMIC DNA]</scope>
    <source>
        <strain evidence="2">DSM 18266</strain>
    </source>
</reference>
<evidence type="ECO:0000313" key="2">
    <source>
        <dbReference type="Proteomes" id="UP000471640"/>
    </source>
</evidence>
<dbReference type="EMBL" id="JAAIJR010000397">
    <property type="protein sequence ID" value="NEX23878.1"/>
    <property type="molecule type" value="Genomic_DNA"/>
</dbReference>
<dbReference type="Proteomes" id="UP000471640">
    <property type="component" value="Unassembled WGS sequence"/>
</dbReference>
<keyword evidence="2" id="KW-1185">Reference proteome</keyword>
<comment type="caution">
    <text evidence="1">The sequence shown here is derived from an EMBL/GenBank/DDBJ whole genome shotgun (WGS) entry which is preliminary data.</text>
</comment>
<gene>
    <name evidence="1" type="ORF">G3480_27120</name>
</gene>
<feature type="non-terminal residue" evidence="1">
    <location>
        <position position="33"/>
    </location>
</feature>
<dbReference type="AlphaFoldDB" id="A0A6P1E0B5"/>
<organism evidence="1 2">
    <name type="scientific">Thiorhodococcus mannitoliphagus</name>
    <dbReference type="NCBI Taxonomy" id="329406"/>
    <lineage>
        <taxon>Bacteria</taxon>
        <taxon>Pseudomonadati</taxon>
        <taxon>Pseudomonadota</taxon>
        <taxon>Gammaproteobacteria</taxon>
        <taxon>Chromatiales</taxon>
        <taxon>Chromatiaceae</taxon>
        <taxon>Thiorhodococcus</taxon>
    </lineage>
</organism>
<evidence type="ECO:0000313" key="1">
    <source>
        <dbReference type="EMBL" id="NEX23878.1"/>
    </source>
</evidence>
<protein>
    <submittedName>
        <fullName evidence="1">Serine/threonine-protein phosphatase</fullName>
    </submittedName>
</protein>
<accession>A0A6P1E0B5</accession>
<name>A0A6P1E0B5_9GAMM</name>
<proteinExistence type="predicted"/>
<sequence>MTSTTRPIAWKSAGVTHPGRIRSVNQDAYLDRP</sequence>